<dbReference type="Proteomes" id="UP000190105">
    <property type="component" value="Unassembled WGS sequence"/>
</dbReference>
<evidence type="ECO:0000313" key="1">
    <source>
        <dbReference type="EMBL" id="SKA83566.1"/>
    </source>
</evidence>
<proteinExistence type="predicted"/>
<protein>
    <submittedName>
        <fullName evidence="1">Uncharacterized protein</fullName>
    </submittedName>
</protein>
<keyword evidence="2" id="KW-1185">Reference proteome</keyword>
<reference evidence="2" key="1">
    <citation type="submission" date="2017-02" db="EMBL/GenBank/DDBJ databases">
        <authorList>
            <person name="Varghese N."/>
            <person name="Submissions S."/>
        </authorList>
    </citation>
    <scope>NUCLEOTIDE SEQUENCE [LARGE SCALE GENOMIC DNA]</scope>
    <source>
        <strain evidence="2">USBA 833</strain>
    </source>
</reference>
<sequence>MGYPTNGYSTRMMNLLPRADIADATKPKYEKGEDIMDIGNIKMVKENLIEVKEVNNKEKKPVETKHGCIKMNDYFSF</sequence>
<organism evidence="1 2">
    <name type="scientific">Caloramator quimbayensis</name>
    <dbReference type="NCBI Taxonomy" id="1147123"/>
    <lineage>
        <taxon>Bacteria</taxon>
        <taxon>Bacillati</taxon>
        <taxon>Bacillota</taxon>
        <taxon>Clostridia</taxon>
        <taxon>Eubacteriales</taxon>
        <taxon>Clostridiaceae</taxon>
        <taxon>Caloramator</taxon>
    </lineage>
</organism>
<dbReference type="AlphaFoldDB" id="A0A1T4X1Y3"/>
<gene>
    <name evidence="1" type="ORF">SAMN05443428_105108</name>
</gene>
<dbReference type="EMBL" id="FUYH01000005">
    <property type="protein sequence ID" value="SKA83566.1"/>
    <property type="molecule type" value="Genomic_DNA"/>
</dbReference>
<accession>A0A1T4X1Y3</accession>
<name>A0A1T4X1Y3_9CLOT</name>
<evidence type="ECO:0000313" key="2">
    <source>
        <dbReference type="Proteomes" id="UP000190105"/>
    </source>
</evidence>